<accession>A0ACB7FF43</accession>
<gene>
    <name evidence="1" type="primary">GCNT3.2</name>
    <name evidence="1" type="ORF">GBF38_020505</name>
</gene>
<reference evidence="1" key="1">
    <citation type="submission" date="2020-04" db="EMBL/GenBank/DDBJ databases">
        <title>A chromosome-scale assembly and high-density genetic map of the yellow drum (Nibea albiflora) genome.</title>
        <authorList>
            <person name="Xu D."/>
            <person name="Zhang W."/>
            <person name="Chen R."/>
            <person name="Tan P."/>
            <person name="Wang L."/>
            <person name="Song H."/>
            <person name="Tian L."/>
            <person name="Zhu Q."/>
            <person name="Wang B."/>
        </authorList>
    </citation>
    <scope>NUCLEOTIDE SEQUENCE</scope>
    <source>
        <strain evidence="1">ZJHYS-2018</strain>
    </source>
</reference>
<dbReference type="EMBL" id="CM024800">
    <property type="protein sequence ID" value="KAG8012660.1"/>
    <property type="molecule type" value="Genomic_DNA"/>
</dbReference>
<feature type="non-terminal residue" evidence="1">
    <location>
        <position position="413"/>
    </location>
</feature>
<evidence type="ECO:0000313" key="1">
    <source>
        <dbReference type="EMBL" id="KAG8012660.1"/>
    </source>
</evidence>
<protein>
    <submittedName>
        <fullName evidence="1">Beta-1</fullName>
    </submittedName>
</protein>
<proteinExistence type="predicted"/>
<name>A0ACB7FF43_NIBAL</name>
<dbReference type="Proteomes" id="UP000805704">
    <property type="component" value="Chromosome 12"/>
</dbReference>
<evidence type="ECO:0000313" key="2">
    <source>
        <dbReference type="Proteomes" id="UP000805704"/>
    </source>
</evidence>
<organism evidence="1 2">
    <name type="scientific">Nibea albiflora</name>
    <name type="common">Yellow drum</name>
    <name type="synonym">Corvina albiflora</name>
    <dbReference type="NCBI Taxonomy" id="240163"/>
    <lineage>
        <taxon>Eukaryota</taxon>
        <taxon>Metazoa</taxon>
        <taxon>Chordata</taxon>
        <taxon>Craniata</taxon>
        <taxon>Vertebrata</taxon>
        <taxon>Euteleostomi</taxon>
        <taxon>Actinopterygii</taxon>
        <taxon>Neopterygii</taxon>
        <taxon>Teleostei</taxon>
        <taxon>Neoteleostei</taxon>
        <taxon>Acanthomorphata</taxon>
        <taxon>Eupercaria</taxon>
        <taxon>Sciaenidae</taxon>
        <taxon>Nibea</taxon>
    </lineage>
</organism>
<sequence length="413" mass="47826">MIFARSLKGQKLHTLSLILMGMSLSFVFWKTGTDWQSVSDLRIPEQFSLDLPGCLAIINGNTEGRKKELEVLLSSRRRKNILSEDFYLNVTKDCPAYIEERGFIAVPLSEEEKDFPIAYSMVIHEKIEMFERLLRAIYAPQNIYCVHVDRKSSETFRTAVEAIISCFPNVFIASRLERVVYASWSRVQADLNCMENLLSSHIQWRYLLNTCGTDFPIKTNREMVEALTALHGRNSMETEVTSEHKKRRWQYHYNVTDRITWTDARKSPPPISSPMFSGNAYIVVSRAFVKHVMEDSEVQKFLEWEKDTYSPDEHLWATLQRMPSVPGSVPTNIKYDESDMQALARVVKWSYLAGDMRNGAPYFPCTGTYRRAVCVYGAGDLQWLLRQRQLFANKFDPEVDDVTIRCLESVLRF</sequence>
<keyword evidence="2" id="KW-1185">Reference proteome</keyword>
<comment type="caution">
    <text evidence="1">The sequence shown here is derived from an EMBL/GenBank/DDBJ whole genome shotgun (WGS) entry which is preliminary data.</text>
</comment>